<accession>A0A212LFA7</accession>
<evidence type="ECO:0000256" key="1">
    <source>
        <dbReference type="ARBA" id="ARBA00023015"/>
    </source>
</evidence>
<reference evidence="5" key="1">
    <citation type="submission" date="2016-08" db="EMBL/GenBank/DDBJ databases">
        <authorList>
            <person name="Seilhamer J.J."/>
        </authorList>
    </citation>
    <scope>NUCLEOTIDE SEQUENCE</scope>
    <source>
        <strain evidence="5">86</strain>
    </source>
</reference>
<dbReference type="Pfam" id="PF07729">
    <property type="entry name" value="FCD"/>
    <property type="match status" value="1"/>
</dbReference>
<dbReference type="SUPFAM" id="SSF48008">
    <property type="entry name" value="GntR ligand-binding domain-like"/>
    <property type="match status" value="1"/>
</dbReference>
<dbReference type="RefSeq" id="WP_288196476.1">
    <property type="nucleotide sequence ID" value="NZ_LT608334.1"/>
</dbReference>
<keyword evidence="3" id="KW-0804">Transcription</keyword>
<organism evidence="5">
    <name type="scientific">uncultured Pleomorphomonas sp</name>
    <dbReference type="NCBI Taxonomy" id="442121"/>
    <lineage>
        <taxon>Bacteria</taxon>
        <taxon>Pseudomonadati</taxon>
        <taxon>Pseudomonadota</taxon>
        <taxon>Alphaproteobacteria</taxon>
        <taxon>Hyphomicrobiales</taxon>
        <taxon>Pleomorphomonadaceae</taxon>
        <taxon>Pleomorphomonas</taxon>
        <taxon>environmental samples</taxon>
    </lineage>
</organism>
<name>A0A212LFA7_9HYPH</name>
<evidence type="ECO:0000259" key="4">
    <source>
        <dbReference type="PROSITE" id="PS50949"/>
    </source>
</evidence>
<dbReference type="PRINTS" id="PR00035">
    <property type="entry name" value="HTHGNTR"/>
</dbReference>
<dbReference type="PANTHER" id="PTHR43537:SF5">
    <property type="entry name" value="UXU OPERON TRANSCRIPTIONAL REGULATOR"/>
    <property type="match status" value="1"/>
</dbReference>
<dbReference type="InterPro" id="IPR036390">
    <property type="entry name" value="WH_DNA-bd_sf"/>
</dbReference>
<protein>
    <submittedName>
        <fullName evidence="5">DNA-binding transcriptional repressor</fullName>
    </submittedName>
</protein>
<evidence type="ECO:0000256" key="3">
    <source>
        <dbReference type="ARBA" id="ARBA00023163"/>
    </source>
</evidence>
<dbReference type="InterPro" id="IPR008920">
    <property type="entry name" value="TF_FadR/GntR_C"/>
</dbReference>
<evidence type="ECO:0000313" key="5">
    <source>
        <dbReference type="EMBL" id="SCM76254.1"/>
    </source>
</evidence>
<keyword evidence="1" id="KW-0805">Transcription regulation</keyword>
<dbReference type="AlphaFoldDB" id="A0A212LFA7"/>
<dbReference type="GO" id="GO:0003700">
    <property type="term" value="F:DNA-binding transcription factor activity"/>
    <property type="evidence" value="ECO:0007669"/>
    <property type="project" value="InterPro"/>
</dbReference>
<gene>
    <name evidence="5" type="primary">uxuR</name>
    <name evidence="5" type="ORF">KL86PLE_40059</name>
</gene>
<dbReference type="PANTHER" id="PTHR43537">
    <property type="entry name" value="TRANSCRIPTIONAL REGULATOR, GNTR FAMILY"/>
    <property type="match status" value="1"/>
</dbReference>
<dbReference type="InterPro" id="IPR011711">
    <property type="entry name" value="GntR_C"/>
</dbReference>
<dbReference type="SMART" id="SM00895">
    <property type="entry name" value="FCD"/>
    <property type="match status" value="1"/>
</dbReference>
<proteinExistence type="predicted"/>
<dbReference type="Pfam" id="PF00392">
    <property type="entry name" value="GntR"/>
    <property type="match status" value="1"/>
</dbReference>
<sequence>MNSDAKTQRRYRELAEQLQGDIAAGRYEVGERLPPERDLAEAFSVSRPTIREALIMLEILGLVQVRVGSGIHVVSRTPTLSAQGAGLADDVGPFELLQARQLIESEVAAFAATRTTKSDIARMREALDMERRDVAAGDTDHLSDEMFHLLIAEATQNTVLHETVRNLWQRRHRSAMWLQLHRRIAEQEYRRQWLDDHQAVLAALRARNPEAAYGAMWSHLQRVRETLLAISDVDDPHFDGFLFTSATIKTAVPGG</sequence>
<evidence type="ECO:0000256" key="2">
    <source>
        <dbReference type="ARBA" id="ARBA00023125"/>
    </source>
</evidence>
<dbReference type="SMART" id="SM00345">
    <property type="entry name" value="HTH_GNTR"/>
    <property type="match status" value="1"/>
</dbReference>
<dbReference type="GO" id="GO:0003677">
    <property type="term" value="F:DNA binding"/>
    <property type="evidence" value="ECO:0007669"/>
    <property type="project" value="UniProtKB-KW"/>
</dbReference>
<dbReference type="PROSITE" id="PS50949">
    <property type="entry name" value="HTH_GNTR"/>
    <property type="match status" value="1"/>
</dbReference>
<dbReference type="CDD" id="cd07377">
    <property type="entry name" value="WHTH_GntR"/>
    <property type="match status" value="1"/>
</dbReference>
<dbReference type="InterPro" id="IPR036388">
    <property type="entry name" value="WH-like_DNA-bd_sf"/>
</dbReference>
<keyword evidence="2 5" id="KW-0238">DNA-binding</keyword>
<dbReference type="Gene3D" id="1.20.120.530">
    <property type="entry name" value="GntR ligand-binding domain-like"/>
    <property type="match status" value="1"/>
</dbReference>
<feature type="domain" description="HTH gntR-type" evidence="4">
    <location>
        <begin position="8"/>
        <end position="76"/>
    </location>
</feature>
<dbReference type="InterPro" id="IPR000524">
    <property type="entry name" value="Tscrpt_reg_HTH_GntR"/>
</dbReference>
<dbReference type="SUPFAM" id="SSF46785">
    <property type="entry name" value="Winged helix' DNA-binding domain"/>
    <property type="match status" value="1"/>
</dbReference>
<dbReference type="EMBL" id="FMJD01000008">
    <property type="protein sequence ID" value="SCM76254.1"/>
    <property type="molecule type" value="Genomic_DNA"/>
</dbReference>
<dbReference type="Gene3D" id="1.10.10.10">
    <property type="entry name" value="Winged helix-like DNA-binding domain superfamily/Winged helix DNA-binding domain"/>
    <property type="match status" value="1"/>
</dbReference>